<gene>
    <name evidence="3" type="primary">coaBC</name>
    <name evidence="6" type="ORF">AN188_00719</name>
</gene>
<dbReference type="NCBIfam" id="TIGR00521">
    <property type="entry name" value="coaBC_dfp"/>
    <property type="match status" value="1"/>
</dbReference>
<keyword evidence="1 3" id="KW-0210">Decarboxylase</keyword>
<name>A0A150JC47_9EURY</name>
<comment type="similarity">
    <text evidence="3">In the N-terminal section; belongs to the HFCD (homo-oligomeric flavin containing Cys decarboxylase) superfamily.</text>
</comment>
<evidence type="ECO:0000259" key="4">
    <source>
        <dbReference type="Pfam" id="PF02441"/>
    </source>
</evidence>
<feature type="region of interest" description="Phosphopantothenate--cysteine ligase" evidence="3">
    <location>
        <begin position="198"/>
        <end position="404"/>
    </location>
</feature>
<dbReference type="InterPro" id="IPR007085">
    <property type="entry name" value="DNA/pantothenate-metab_flavo_C"/>
</dbReference>
<proteinExistence type="inferred from homology"/>
<feature type="domain" description="DNA/pantothenate metabolism flavoprotein C-terminal" evidence="5">
    <location>
        <begin position="194"/>
        <end position="401"/>
    </location>
</feature>
<comment type="cofactor">
    <cofactor evidence="3">
        <name>FMN</name>
        <dbReference type="ChEBI" id="CHEBI:58210"/>
    </cofactor>
    <text evidence="3">Binds 1 FMN per subunit.</text>
</comment>
<dbReference type="GO" id="GO:0015941">
    <property type="term" value="P:pantothenate catabolic process"/>
    <property type="evidence" value="ECO:0007669"/>
    <property type="project" value="InterPro"/>
</dbReference>
<sequence length="404" mass="44493">MVMHRKSIKGTKSNVLAGKGIVLGVTGSIAAVESVKLSRELMRHGAEVYVVMSPDAKKIIHPYSLEFATGNPVVEEITGKIEHVSYAGEHSKKCDLILIAPSTANTISKIASGIDDTPVTTVASTGFGRIPIIIVPAMHGSMYKNPLILENIEKLKNHGVEFLTPKFEENKAKLPDIEEIVFAVIKKLHVKDFVGKKVLVTAGTTIEKIDDVRFISNKSSGLMGIKIAEEFEMRGANVTLILGPTHLSSHVKTQKIETYEEMFNAVMSHAEVDIAIFAAATSDFHVDNCATGKMSSNESFTMKLIPNKKIIDEYSKISKSFVVGFKAEYALSEDQLIRKAYERLQCSSMGLIIANDIGKESRGFESKTNEVFVIDRTKKVIHLPLEEKGKLAEKIVDIIKKYLN</sequence>
<dbReference type="Pfam" id="PF04127">
    <property type="entry name" value="DFP"/>
    <property type="match status" value="1"/>
</dbReference>
<keyword evidence="3" id="KW-0460">Magnesium</keyword>
<comment type="pathway">
    <text evidence="3">Cofactor biosynthesis; coenzyme A biosynthesis.</text>
</comment>
<keyword evidence="3" id="KW-0436">Ligase</keyword>
<accession>A0A150JC47</accession>
<dbReference type="EC" id="6.3.2.5" evidence="3"/>
<evidence type="ECO:0000256" key="1">
    <source>
        <dbReference type="ARBA" id="ARBA00022793"/>
    </source>
</evidence>
<dbReference type="EC" id="4.1.1.36" evidence="3"/>
<dbReference type="GO" id="GO:0004632">
    <property type="term" value="F:phosphopantothenate--cysteine ligase activity"/>
    <property type="evidence" value="ECO:0007669"/>
    <property type="project" value="UniProtKB-UniRule"/>
</dbReference>
<dbReference type="Pfam" id="PF02441">
    <property type="entry name" value="Flavoprotein"/>
    <property type="match status" value="1"/>
</dbReference>
<dbReference type="Gene3D" id="3.40.50.1950">
    <property type="entry name" value="Flavin prenyltransferase-like"/>
    <property type="match status" value="1"/>
</dbReference>
<evidence type="ECO:0000256" key="2">
    <source>
        <dbReference type="ARBA" id="ARBA00023239"/>
    </source>
</evidence>
<keyword evidence="3" id="KW-0479">Metal-binding</keyword>
<dbReference type="PATRIC" id="fig|1706433.3.peg.723"/>
<comment type="catalytic activity">
    <reaction evidence="3">
        <text>N-[(R)-4-phosphopantothenoyl]-L-cysteine + H(+) = (R)-4'-phosphopantetheine + CO2</text>
        <dbReference type="Rhea" id="RHEA:16793"/>
        <dbReference type="ChEBI" id="CHEBI:15378"/>
        <dbReference type="ChEBI" id="CHEBI:16526"/>
        <dbReference type="ChEBI" id="CHEBI:59458"/>
        <dbReference type="ChEBI" id="CHEBI:61723"/>
        <dbReference type="EC" id="4.1.1.36"/>
    </reaction>
</comment>
<dbReference type="PANTHER" id="PTHR14359">
    <property type="entry name" value="HOMO-OLIGOMERIC FLAVIN CONTAINING CYS DECARBOXYLASE FAMILY"/>
    <property type="match status" value="1"/>
</dbReference>
<keyword evidence="3" id="KW-0285">Flavoprotein</keyword>
<comment type="cofactor">
    <cofactor evidence="3">
        <name>Mg(2+)</name>
        <dbReference type="ChEBI" id="CHEBI:18420"/>
    </cofactor>
</comment>
<dbReference type="Proteomes" id="UP000092420">
    <property type="component" value="Unassembled WGS sequence"/>
</dbReference>
<dbReference type="InterPro" id="IPR005252">
    <property type="entry name" value="CoaBC"/>
</dbReference>
<dbReference type="InterPro" id="IPR035929">
    <property type="entry name" value="CoaB-like_sf"/>
</dbReference>
<organism evidence="6 7">
    <name type="scientific">Candidatus Methanofastidiosum methylothiophilum</name>
    <dbReference type="NCBI Taxonomy" id="1705564"/>
    <lineage>
        <taxon>Archaea</taxon>
        <taxon>Methanobacteriati</taxon>
        <taxon>Methanobacteriota</taxon>
        <taxon>Stenosarchaea group</taxon>
        <taxon>Candidatus Methanofastidiosia</taxon>
        <taxon>Candidatus Methanofastidiosales</taxon>
        <taxon>Candidatus Methanofastidiosaceae</taxon>
        <taxon>Candidatus Methanofastidiosum</taxon>
    </lineage>
</organism>
<keyword evidence="2 3" id="KW-0456">Lyase</keyword>
<evidence type="ECO:0000313" key="6">
    <source>
        <dbReference type="EMBL" id="KYC54796.1"/>
    </source>
</evidence>
<dbReference type="InterPro" id="IPR036551">
    <property type="entry name" value="Flavin_trans-like"/>
</dbReference>
<dbReference type="SUPFAM" id="SSF102645">
    <property type="entry name" value="CoaB-like"/>
    <property type="match status" value="1"/>
</dbReference>
<keyword evidence="3" id="KW-0288">FMN</keyword>
<evidence type="ECO:0000256" key="3">
    <source>
        <dbReference type="HAMAP-Rule" id="MF_02225"/>
    </source>
</evidence>
<feature type="binding site" evidence="3">
    <location>
        <position position="283"/>
    </location>
    <ligand>
        <name>CTP</name>
        <dbReference type="ChEBI" id="CHEBI:37563"/>
    </ligand>
</feature>
<feature type="region of interest" description="Phosphopantothenoylcysteine decarboxylase" evidence="3">
    <location>
        <begin position="1"/>
        <end position="197"/>
    </location>
</feature>
<dbReference type="GO" id="GO:0046872">
    <property type="term" value="F:metal ion binding"/>
    <property type="evidence" value="ECO:0007669"/>
    <property type="project" value="UniProtKB-KW"/>
</dbReference>
<keyword evidence="3" id="KW-0511">Multifunctional enzyme</keyword>
<dbReference type="InterPro" id="IPR003382">
    <property type="entry name" value="Flavoprotein"/>
</dbReference>
<feature type="domain" description="Flavoprotein" evidence="4">
    <location>
        <begin position="20"/>
        <end position="187"/>
    </location>
</feature>
<dbReference type="AlphaFoldDB" id="A0A150JC47"/>
<dbReference type="HAMAP" id="MF_02225">
    <property type="entry name" value="CoaBC"/>
    <property type="match status" value="1"/>
</dbReference>
<dbReference type="GO" id="GO:0004633">
    <property type="term" value="F:phosphopantothenoylcysteine decarboxylase activity"/>
    <property type="evidence" value="ECO:0007669"/>
    <property type="project" value="UniProtKB-UniRule"/>
</dbReference>
<comment type="function">
    <text evidence="3">Catalyzes two sequential steps in the biosynthesis of coenzyme A. In the first step cysteine is conjugated to 4'-phosphopantothenate to form 4-phosphopantothenoylcysteine. In the second step the latter compound is decarboxylated to form 4'-phosphopantotheine.</text>
</comment>
<comment type="catalytic activity">
    <reaction evidence="3">
        <text>(R)-4'-phosphopantothenate + L-cysteine + CTP = N-[(R)-4-phosphopantothenoyl]-L-cysteine + CMP + diphosphate + H(+)</text>
        <dbReference type="Rhea" id="RHEA:19397"/>
        <dbReference type="ChEBI" id="CHEBI:10986"/>
        <dbReference type="ChEBI" id="CHEBI:15378"/>
        <dbReference type="ChEBI" id="CHEBI:33019"/>
        <dbReference type="ChEBI" id="CHEBI:35235"/>
        <dbReference type="ChEBI" id="CHEBI:37563"/>
        <dbReference type="ChEBI" id="CHEBI:59458"/>
        <dbReference type="ChEBI" id="CHEBI:60377"/>
        <dbReference type="EC" id="6.3.2.5"/>
    </reaction>
</comment>
<dbReference type="UniPathway" id="UPA00241"/>
<comment type="caution">
    <text evidence="3">Lacks conserved residue(s) required for the propagation of feature annotation.</text>
</comment>
<protein>
    <recommendedName>
        <fullName evidence="3">Coenzyme A biosynthesis bifunctional protein CoaBC</fullName>
    </recommendedName>
    <alternativeName>
        <fullName evidence="3">DNA/pantothenate metabolism flavoprotein</fullName>
    </alternativeName>
    <alternativeName>
        <fullName evidence="3">Phosphopantothenoylcysteine synthetase/decarboxylase</fullName>
        <shortName evidence="3">PPCS-PPCDC</shortName>
    </alternativeName>
    <domain>
        <recommendedName>
            <fullName evidence="3">Phosphopantothenoylcysteine decarboxylase</fullName>
            <shortName evidence="3">PPC decarboxylase</shortName>
            <shortName evidence="3">PPC-DC</shortName>
            <ecNumber evidence="3">4.1.1.36</ecNumber>
        </recommendedName>
        <alternativeName>
            <fullName evidence="3">CoaC</fullName>
        </alternativeName>
    </domain>
    <domain>
        <recommendedName>
            <fullName evidence="3">Phosphopantothenate--cysteine ligase</fullName>
            <ecNumber evidence="3">6.3.2.5</ecNumber>
        </recommendedName>
        <alternativeName>
            <fullName evidence="3">CoaB</fullName>
        </alternativeName>
        <alternativeName>
            <fullName evidence="3">Phosphopantothenoylcysteine synthetase</fullName>
            <shortName evidence="3">PPC synthetase</shortName>
            <shortName evidence="3">PPC-S</shortName>
        </alternativeName>
    </domain>
</protein>
<dbReference type="GO" id="GO:0071513">
    <property type="term" value="C:phosphopantothenoylcysteine decarboxylase complex"/>
    <property type="evidence" value="ECO:0007669"/>
    <property type="project" value="TreeGrafter"/>
</dbReference>
<evidence type="ECO:0000313" key="7">
    <source>
        <dbReference type="Proteomes" id="UP000092420"/>
    </source>
</evidence>
<dbReference type="GO" id="GO:0010181">
    <property type="term" value="F:FMN binding"/>
    <property type="evidence" value="ECO:0007669"/>
    <property type="project" value="UniProtKB-UniRule"/>
</dbReference>
<dbReference type="GO" id="GO:0015937">
    <property type="term" value="P:coenzyme A biosynthetic process"/>
    <property type="evidence" value="ECO:0007669"/>
    <property type="project" value="UniProtKB-UniRule"/>
</dbReference>
<feature type="binding site" evidence="3">
    <location>
        <position position="325"/>
    </location>
    <ligand>
        <name>CTP</name>
        <dbReference type="ChEBI" id="CHEBI:37563"/>
    </ligand>
</feature>
<evidence type="ECO:0000259" key="5">
    <source>
        <dbReference type="Pfam" id="PF04127"/>
    </source>
</evidence>
<comment type="similarity">
    <text evidence="3">In the C-terminal section; belongs to the PPC synthetase family.</text>
</comment>
<dbReference type="EMBL" id="LNJB01000007">
    <property type="protein sequence ID" value="KYC54796.1"/>
    <property type="molecule type" value="Genomic_DNA"/>
</dbReference>
<feature type="binding site" evidence="3">
    <location>
        <position position="293"/>
    </location>
    <ligand>
        <name>CTP</name>
        <dbReference type="ChEBI" id="CHEBI:37563"/>
    </ligand>
</feature>
<dbReference type="Gene3D" id="3.40.50.10300">
    <property type="entry name" value="CoaB-like"/>
    <property type="match status" value="1"/>
</dbReference>
<dbReference type="SUPFAM" id="SSF52507">
    <property type="entry name" value="Homo-oligomeric flavin-containing Cys decarboxylases, HFCD"/>
    <property type="match status" value="1"/>
</dbReference>
<dbReference type="PANTHER" id="PTHR14359:SF6">
    <property type="entry name" value="PHOSPHOPANTOTHENOYLCYSTEINE DECARBOXYLASE"/>
    <property type="match status" value="1"/>
</dbReference>
<reference evidence="6 7" key="1">
    <citation type="journal article" date="2016" name="ISME J.">
        <title>Chasing the elusive Euryarchaeota class WSA2: genomes reveal a uniquely fastidious methyl-reducing methanogen.</title>
        <authorList>
            <person name="Nobu M.K."/>
            <person name="Narihiro T."/>
            <person name="Kuroda K."/>
            <person name="Mei R."/>
            <person name="Liu W.T."/>
        </authorList>
    </citation>
    <scope>NUCLEOTIDE SEQUENCE [LARGE SCALE GENOMIC DNA]</scope>
    <source>
        <strain evidence="6">ADurb1013_Bin02101</strain>
    </source>
</reference>
<comment type="caution">
    <text evidence="6">The sequence shown here is derived from an EMBL/GenBank/DDBJ whole genome shotgun (WGS) entry which is preliminary data.</text>
</comment>